<protein>
    <recommendedName>
        <fullName evidence="7">Fe2OG dioxygenase domain-containing protein</fullName>
    </recommendedName>
</protein>
<evidence type="ECO:0000256" key="2">
    <source>
        <dbReference type="ARBA" id="ARBA00022723"/>
    </source>
</evidence>
<evidence type="ECO:0000313" key="8">
    <source>
        <dbReference type="EMBL" id="PZD81843.1"/>
    </source>
</evidence>
<dbReference type="GO" id="GO:0005506">
    <property type="term" value="F:iron ion binding"/>
    <property type="evidence" value="ECO:0007669"/>
    <property type="project" value="InterPro"/>
</dbReference>
<keyword evidence="6" id="KW-0408">Iron</keyword>
<feature type="domain" description="Fe2OG dioxygenase" evidence="7">
    <location>
        <begin position="89"/>
        <end position="193"/>
    </location>
</feature>
<keyword evidence="2" id="KW-0479">Metal-binding</keyword>
<evidence type="ECO:0000256" key="6">
    <source>
        <dbReference type="ARBA" id="ARBA00023004"/>
    </source>
</evidence>
<dbReference type="SMART" id="SM00702">
    <property type="entry name" value="P4Hc"/>
    <property type="match status" value="1"/>
</dbReference>
<evidence type="ECO:0000256" key="3">
    <source>
        <dbReference type="ARBA" id="ARBA00022896"/>
    </source>
</evidence>
<dbReference type="InterPro" id="IPR006620">
    <property type="entry name" value="Pro_4_hyd_alph"/>
</dbReference>
<dbReference type="AlphaFoldDB" id="A0A2W1K596"/>
<keyword evidence="3" id="KW-0847">Vitamin C</keyword>
<dbReference type="PROSITE" id="PS51471">
    <property type="entry name" value="FE2OG_OXY"/>
    <property type="match status" value="1"/>
</dbReference>
<accession>A0A2W1K596</accession>
<dbReference type="EMBL" id="QKQP01000001">
    <property type="protein sequence ID" value="PZD81843.1"/>
    <property type="molecule type" value="Genomic_DNA"/>
</dbReference>
<dbReference type="RefSeq" id="WP_054608793.1">
    <property type="nucleotide sequence ID" value="NZ_AP025160.1"/>
</dbReference>
<evidence type="ECO:0000256" key="1">
    <source>
        <dbReference type="ARBA" id="ARBA00001961"/>
    </source>
</evidence>
<evidence type="ECO:0000256" key="5">
    <source>
        <dbReference type="ARBA" id="ARBA00023002"/>
    </source>
</evidence>
<dbReference type="PANTHER" id="PTHR10869:SF246">
    <property type="entry name" value="TRANSMEMBRANE PROLYL 4-HYDROXYLASE"/>
    <property type="match status" value="1"/>
</dbReference>
<comment type="cofactor">
    <cofactor evidence="1">
        <name>L-ascorbate</name>
        <dbReference type="ChEBI" id="CHEBI:38290"/>
    </cofactor>
</comment>
<reference evidence="8 9" key="1">
    <citation type="submission" date="2018-06" db="EMBL/GenBank/DDBJ databases">
        <title>Draft sequence of Acidithiobacillus ferrooxidans CCM 4253.</title>
        <authorList>
            <person name="Moya-Beltran A."/>
            <person name="Castro M."/>
            <person name="Covarrubias P.C."/>
            <person name="Issotta F."/>
            <person name="Janiczek O."/>
            <person name="Mandl M."/>
            <person name="Kucera J."/>
            <person name="Quatrini R."/>
        </authorList>
    </citation>
    <scope>NUCLEOTIDE SEQUENCE [LARGE SCALE GENOMIC DNA]</scope>
    <source>
        <strain evidence="8 9">CCM 4253</strain>
    </source>
</reference>
<sequence>MNISILTQVDAEALQATVFHGLIAPMECGALIEIARACEAKASVCDSNTGAVRVDAVRNNNMSWVDNDHPLVRSLNQRIAALTGIPLENQEPLQVLHYRPGEEYVPHHDAFTPGNPQLEHGGNRIVTVILYLNSVQAGGGTFFPEMDMRVFPHAGQGLFFRSVKDGQVLQKSLHAGEPVLQGEKWIATKWIRERAYV</sequence>
<gene>
    <name evidence="8" type="ORF">DN052_01850</name>
</gene>
<dbReference type="InterPro" id="IPR044862">
    <property type="entry name" value="Pro_4_hyd_alph_FE2OG_OXY"/>
</dbReference>
<comment type="caution">
    <text evidence="8">The sequence shown here is derived from an EMBL/GenBank/DDBJ whole genome shotgun (WGS) entry which is preliminary data.</text>
</comment>
<dbReference type="GO" id="GO:0004656">
    <property type="term" value="F:procollagen-proline 4-dioxygenase activity"/>
    <property type="evidence" value="ECO:0007669"/>
    <property type="project" value="TreeGrafter"/>
</dbReference>
<dbReference type="Proteomes" id="UP000248886">
    <property type="component" value="Unassembled WGS sequence"/>
</dbReference>
<dbReference type="OrthoDB" id="5297223at2"/>
<proteinExistence type="predicted"/>
<name>A0A2W1K596_ACIFR</name>
<dbReference type="Pfam" id="PF13640">
    <property type="entry name" value="2OG-FeII_Oxy_3"/>
    <property type="match status" value="1"/>
</dbReference>
<keyword evidence="4" id="KW-0223">Dioxygenase</keyword>
<evidence type="ECO:0000259" key="7">
    <source>
        <dbReference type="PROSITE" id="PS51471"/>
    </source>
</evidence>
<organism evidence="8 9">
    <name type="scientific">Acidithiobacillus ferrooxidans</name>
    <name type="common">Thiobacillus ferrooxidans</name>
    <dbReference type="NCBI Taxonomy" id="920"/>
    <lineage>
        <taxon>Bacteria</taxon>
        <taxon>Pseudomonadati</taxon>
        <taxon>Pseudomonadota</taxon>
        <taxon>Acidithiobacillia</taxon>
        <taxon>Acidithiobacillales</taxon>
        <taxon>Acidithiobacillaceae</taxon>
        <taxon>Acidithiobacillus</taxon>
    </lineage>
</organism>
<dbReference type="InterPro" id="IPR005123">
    <property type="entry name" value="Oxoglu/Fe-dep_dioxygenase_dom"/>
</dbReference>
<keyword evidence="5" id="KW-0560">Oxidoreductase</keyword>
<evidence type="ECO:0000256" key="4">
    <source>
        <dbReference type="ARBA" id="ARBA00022964"/>
    </source>
</evidence>
<dbReference type="PANTHER" id="PTHR10869">
    <property type="entry name" value="PROLYL 4-HYDROXYLASE ALPHA SUBUNIT"/>
    <property type="match status" value="1"/>
</dbReference>
<dbReference type="GO" id="GO:0031418">
    <property type="term" value="F:L-ascorbic acid binding"/>
    <property type="evidence" value="ECO:0007669"/>
    <property type="project" value="UniProtKB-KW"/>
</dbReference>
<dbReference type="InterPro" id="IPR045054">
    <property type="entry name" value="P4HA-like"/>
</dbReference>
<dbReference type="Gene3D" id="2.60.120.620">
    <property type="entry name" value="q2cbj1_9rhob like domain"/>
    <property type="match status" value="1"/>
</dbReference>
<evidence type="ECO:0000313" key="9">
    <source>
        <dbReference type="Proteomes" id="UP000248886"/>
    </source>
</evidence>